<evidence type="ECO:0000313" key="4">
    <source>
        <dbReference type="EMBL" id="KAF0725777.1"/>
    </source>
</evidence>
<dbReference type="InterPro" id="IPR007889">
    <property type="entry name" value="HTH_Psq"/>
</dbReference>
<evidence type="ECO:0000259" key="3">
    <source>
        <dbReference type="Pfam" id="PF05225"/>
    </source>
</evidence>
<feature type="domain" description="HTH psq-type" evidence="3">
    <location>
        <begin position="9"/>
        <end position="41"/>
    </location>
</feature>
<comment type="subcellular location">
    <subcellularLocation>
        <location evidence="1">Nucleus</location>
    </subcellularLocation>
</comment>
<sequence>MGIMSDIPLKKAVEAVKAGTLSAGQAAREFRVPETTLRSHLTKLGIVAAVACRGYTKASENHNLAAALDLVFKDGYAINKASRYANVPRSTLRKAINDHEKIKGILPPAAPLASGPIVGDVAVTVEDDAGPVLDVAVDVEDAQAPVEDVAPQTVVKNVIVFKNGRARTVKREVIVHKRSAYSVPSIGIVYPLRTQADLTVDTPSSPSPPGNVSPLRATSDPPVNTHIVFAESSSDDEPELQFVPVDDDVLMVKSPLAVDEIFTPTPPPTKPNDVYEFNGSDDGTRAVTLYYLFVYFIFNAIALVSELESAPQALSRTDAPAATAARSVSPLFKGPIASGDSQGGYEEDDDDDERLLRPKRLTLVKYCPIYDFMTCGHQLGRHIENKHWDQLTKPRKESVKKINDFIANESRKSYSVVPMRAVKKKVGPYWDDRSYREIVHGLTIMGRMKCYGESWNLPGVRDMPNPFAGLFGPAGDDAIPGPAPLPEPDTKNATPLRYVKGPSRPVGKPTPTSPRPPTGGAQPGKQSRLRKAASGMGLNHQLPVDHPLIAMLKRTLVYSHGVDSAAATNYVANVSRTLAFVQRRLVDNKTPPQHGSALVTVDVDLYIEYFRLREEIGQTKATTINYLKNLRMLFHNIINSYIHEDPAFPKDFDLSPCVKTVIAIKLLDHKLGLVYKRTTKQQPGELFSRKTREAETLPKFEAVVESLDKIKGTINGNMRTLEDKFGNSGRVNVRSEKNSPPAEELSKLWRQVTCALVIDMLWTSKQRSGVAVGMTIGEWESRRRIDTRTIITVSEHKTGDKDPASLVLQEDMAELMER</sequence>
<organism evidence="4 5">
    <name type="scientific">Aphis craccivora</name>
    <name type="common">Cowpea aphid</name>
    <dbReference type="NCBI Taxonomy" id="307492"/>
    <lineage>
        <taxon>Eukaryota</taxon>
        <taxon>Metazoa</taxon>
        <taxon>Ecdysozoa</taxon>
        <taxon>Arthropoda</taxon>
        <taxon>Hexapoda</taxon>
        <taxon>Insecta</taxon>
        <taxon>Pterygota</taxon>
        <taxon>Neoptera</taxon>
        <taxon>Paraneoptera</taxon>
        <taxon>Hemiptera</taxon>
        <taxon>Sternorrhyncha</taxon>
        <taxon>Aphidomorpha</taxon>
        <taxon>Aphidoidea</taxon>
        <taxon>Aphididae</taxon>
        <taxon>Aphidini</taxon>
        <taxon>Aphis</taxon>
        <taxon>Aphis</taxon>
    </lineage>
</organism>
<evidence type="ECO:0000256" key="2">
    <source>
        <dbReference type="SAM" id="MobiDB-lite"/>
    </source>
</evidence>
<dbReference type="Pfam" id="PF05225">
    <property type="entry name" value="HTH_psq"/>
    <property type="match status" value="1"/>
</dbReference>
<feature type="region of interest" description="Disordered" evidence="2">
    <location>
        <begin position="333"/>
        <end position="352"/>
    </location>
</feature>
<proteinExistence type="predicted"/>
<feature type="region of interest" description="Disordered" evidence="2">
    <location>
        <begin position="471"/>
        <end position="533"/>
    </location>
</feature>
<accession>A0A6G0WEI3</accession>
<reference evidence="4 5" key="1">
    <citation type="submission" date="2019-08" db="EMBL/GenBank/DDBJ databases">
        <title>Whole genome of Aphis craccivora.</title>
        <authorList>
            <person name="Voronova N.V."/>
            <person name="Shulinski R.S."/>
            <person name="Bandarenka Y.V."/>
            <person name="Zhorov D.G."/>
            <person name="Warner D."/>
        </authorList>
    </citation>
    <scope>NUCLEOTIDE SEQUENCE [LARGE SCALE GENOMIC DNA]</scope>
    <source>
        <strain evidence="4">180601</strain>
        <tissue evidence="4">Whole Body</tissue>
    </source>
</reference>
<dbReference type="EMBL" id="VUJU01008794">
    <property type="protein sequence ID" value="KAF0725777.1"/>
    <property type="molecule type" value="Genomic_DNA"/>
</dbReference>
<dbReference type="Gene3D" id="1.10.10.60">
    <property type="entry name" value="Homeodomain-like"/>
    <property type="match status" value="1"/>
</dbReference>
<dbReference type="GO" id="GO:0005634">
    <property type="term" value="C:nucleus"/>
    <property type="evidence" value="ECO:0007669"/>
    <property type="project" value="UniProtKB-SubCell"/>
</dbReference>
<keyword evidence="5" id="KW-1185">Reference proteome</keyword>
<dbReference type="AlphaFoldDB" id="A0A6G0WEI3"/>
<evidence type="ECO:0000256" key="1">
    <source>
        <dbReference type="ARBA" id="ARBA00004123"/>
    </source>
</evidence>
<dbReference type="GO" id="GO:0003677">
    <property type="term" value="F:DNA binding"/>
    <property type="evidence" value="ECO:0007669"/>
    <property type="project" value="InterPro"/>
</dbReference>
<dbReference type="SUPFAM" id="SSF46689">
    <property type="entry name" value="Homeodomain-like"/>
    <property type="match status" value="1"/>
</dbReference>
<dbReference type="InterPro" id="IPR009057">
    <property type="entry name" value="Homeodomain-like_sf"/>
</dbReference>
<dbReference type="Proteomes" id="UP000478052">
    <property type="component" value="Unassembled WGS sequence"/>
</dbReference>
<name>A0A6G0WEI3_APHCR</name>
<gene>
    <name evidence="4" type="ORF">FWK35_00024848</name>
</gene>
<protein>
    <recommendedName>
        <fullName evidence="3">HTH psq-type domain-containing protein</fullName>
    </recommendedName>
</protein>
<dbReference type="OrthoDB" id="6605957at2759"/>
<comment type="caution">
    <text evidence="4">The sequence shown here is derived from an EMBL/GenBank/DDBJ whole genome shotgun (WGS) entry which is preliminary data.</text>
</comment>
<evidence type="ECO:0000313" key="5">
    <source>
        <dbReference type="Proteomes" id="UP000478052"/>
    </source>
</evidence>